<reference evidence="7" key="1">
    <citation type="submission" date="2022-07" db="EMBL/GenBank/DDBJ databases">
        <title>Phylogenomic reconstructions and comparative analyses of Kickxellomycotina fungi.</title>
        <authorList>
            <person name="Reynolds N.K."/>
            <person name="Stajich J.E."/>
            <person name="Barry K."/>
            <person name="Grigoriev I.V."/>
            <person name="Crous P."/>
            <person name="Smith M.E."/>
        </authorList>
    </citation>
    <scope>NUCLEOTIDE SEQUENCE</scope>
    <source>
        <strain evidence="7">NBRC 105414</strain>
    </source>
</reference>
<dbReference type="AlphaFoldDB" id="A0A9W8H580"/>
<feature type="compositionally biased region" description="Basic and acidic residues" evidence="5">
    <location>
        <begin position="571"/>
        <end position="581"/>
    </location>
</feature>
<accession>A0A9W8H580</accession>
<feature type="domain" description="FYVE-type" evidence="6">
    <location>
        <begin position="346"/>
        <end position="410"/>
    </location>
</feature>
<feature type="region of interest" description="Disordered" evidence="5">
    <location>
        <begin position="1"/>
        <end position="77"/>
    </location>
</feature>
<name>A0A9W8H580_9FUNG</name>
<protein>
    <submittedName>
        <fullName evidence="7">Carboxypeptidase Y-deficient</fullName>
    </submittedName>
</protein>
<feature type="compositionally biased region" description="Gly residues" evidence="5">
    <location>
        <begin position="158"/>
        <end position="167"/>
    </location>
</feature>
<dbReference type="Proteomes" id="UP001140217">
    <property type="component" value="Unassembled WGS sequence"/>
</dbReference>
<keyword evidence="7" id="KW-0121">Carboxypeptidase</keyword>
<evidence type="ECO:0000256" key="1">
    <source>
        <dbReference type="ARBA" id="ARBA00022723"/>
    </source>
</evidence>
<proteinExistence type="predicted"/>
<dbReference type="PROSITE" id="PS50178">
    <property type="entry name" value="ZF_FYVE"/>
    <property type="match status" value="1"/>
</dbReference>
<dbReference type="GO" id="GO:0004180">
    <property type="term" value="F:carboxypeptidase activity"/>
    <property type="evidence" value="ECO:0007669"/>
    <property type="project" value="UniProtKB-KW"/>
</dbReference>
<dbReference type="SMART" id="SM00064">
    <property type="entry name" value="FYVE"/>
    <property type="match status" value="2"/>
</dbReference>
<dbReference type="Pfam" id="PF11464">
    <property type="entry name" value="Rbsn"/>
    <property type="match status" value="1"/>
</dbReference>
<organism evidence="7 8">
    <name type="scientific">Coemansia javaensis</name>
    <dbReference type="NCBI Taxonomy" id="2761396"/>
    <lineage>
        <taxon>Eukaryota</taxon>
        <taxon>Fungi</taxon>
        <taxon>Fungi incertae sedis</taxon>
        <taxon>Zoopagomycota</taxon>
        <taxon>Kickxellomycotina</taxon>
        <taxon>Kickxellomycetes</taxon>
        <taxon>Kickxellales</taxon>
        <taxon>Kickxellaceae</taxon>
        <taxon>Coemansia</taxon>
    </lineage>
</organism>
<evidence type="ECO:0000256" key="4">
    <source>
        <dbReference type="PROSITE-ProRule" id="PRU00091"/>
    </source>
</evidence>
<dbReference type="InterPro" id="IPR011011">
    <property type="entry name" value="Znf_FYVE_PHD"/>
</dbReference>
<evidence type="ECO:0000259" key="6">
    <source>
        <dbReference type="PROSITE" id="PS50178"/>
    </source>
</evidence>
<dbReference type="SUPFAM" id="SSF140125">
    <property type="entry name" value="Rabenosyn-5 Rab-binding domain-like"/>
    <property type="match status" value="1"/>
</dbReference>
<dbReference type="Pfam" id="PF01363">
    <property type="entry name" value="FYVE"/>
    <property type="match status" value="1"/>
</dbReference>
<dbReference type="EMBL" id="JANBUL010000247">
    <property type="protein sequence ID" value="KAJ2778144.1"/>
    <property type="molecule type" value="Genomic_DNA"/>
</dbReference>
<evidence type="ECO:0000313" key="7">
    <source>
        <dbReference type="EMBL" id="KAJ2778144.1"/>
    </source>
</evidence>
<keyword evidence="2 4" id="KW-0863">Zinc-finger</keyword>
<evidence type="ECO:0000256" key="2">
    <source>
        <dbReference type="ARBA" id="ARBA00022771"/>
    </source>
</evidence>
<feature type="compositionally biased region" description="Low complexity" evidence="5">
    <location>
        <begin position="1"/>
        <end position="11"/>
    </location>
</feature>
<dbReference type="PANTHER" id="PTHR23164:SF30">
    <property type="entry name" value="EARLY ENDOSOME ANTIGEN 1"/>
    <property type="match status" value="1"/>
</dbReference>
<dbReference type="InterPro" id="IPR036531">
    <property type="entry name" value="Rbsn_Rab-bd_sf"/>
</dbReference>
<keyword evidence="3" id="KW-0862">Zinc</keyword>
<keyword evidence="8" id="KW-1185">Reference proteome</keyword>
<dbReference type="SUPFAM" id="SSF57903">
    <property type="entry name" value="FYVE/PHD zinc finger"/>
    <property type="match status" value="1"/>
</dbReference>
<keyword evidence="7" id="KW-0645">Protease</keyword>
<feature type="compositionally biased region" description="Low complexity" evidence="5">
    <location>
        <begin position="19"/>
        <end position="36"/>
    </location>
</feature>
<comment type="caution">
    <text evidence="7">The sequence shown here is derived from an EMBL/GenBank/DDBJ whole genome shotgun (WGS) entry which is preliminary data.</text>
</comment>
<dbReference type="InterPro" id="IPR013087">
    <property type="entry name" value="Znf_C2H2_type"/>
</dbReference>
<feature type="compositionally biased region" description="Low complexity" evidence="5">
    <location>
        <begin position="537"/>
        <end position="546"/>
    </location>
</feature>
<dbReference type="GO" id="GO:0008270">
    <property type="term" value="F:zinc ion binding"/>
    <property type="evidence" value="ECO:0007669"/>
    <property type="project" value="UniProtKB-KW"/>
</dbReference>
<feature type="compositionally biased region" description="Basic and acidic residues" evidence="5">
    <location>
        <begin position="168"/>
        <end position="179"/>
    </location>
</feature>
<keyword evidence="7" id="KW-0378">Hydrolase</keyword>
<evidence type="ECO:0000256" key="5">
    <source>
        <dbReference type="SAM" id="MobiDB-lite"/>
    </source>
</evidence>
<dbReference type="PANTHER" id="PTHR23164">
    <property type="entry name" value="EARLY ENDOSOME ANTIGEN 1"/>
    <property type="match status" value="1"/>
</dbReference>
<gene>
    <name evidence="7" type="primary">PEP7</name>
    <name evidence="7" type="ORF">H4R18_004782</name>
</gene>
<evidence type="ECO:0000256" key="3">
    <source>
        <dbReference type="ARBA" id="ARBA00022833"/>
    </source>
</evidence>
<dbReference type="InterPro" id="IPR021565">
    <property type="entry name" value="Rbsn_Rab-bd"/>
</dbReference>
<feature type="region of interest" description="Disordered" evidence="5">
    <location>
        <begin position="158"/>
        <end position="194"/>
    </location>
</feature>
<dbReference type="InterPro" id="IPR000306">
    <property type="entry name" value="Znf_FYVE"/>
</dbReference>
<dbReference type="OrthoDB" id="166134at2759"/>
<dbReference type="Gene3D" id="3.30.40.10">
    <property type="entry name" value="Zinc/RING finger domain, C3HC4 (zinc finger)"/>
    <property type="match status" value="1"/>
</dbReference>
<dbReference type="InterPro" id="IPR017455">
    <property type="entry name" value="Znf_FYVE-rel"/>
</dbReference>
<dbReference type="InterPro" id="IPR013083">
    <property type="entry name" value="Znf_RING/FYVE/PHD"/>
</dbReference>
<evidence type="ECO:0000313" key="8">
    <source>
        <dbReference type="Proteomes" id="UP001140217"/>
    </source>
</evidence>
<keyword evidence="1" id="KW-0479">Metal-binding</keyword>
<feature type="region of interest" description="Disordered" evidence="5">
    <location>
        <begin position="522"/>
        <end position="597"/>
    </location>
</feature>
<sequence length="689" mass="70940">MQQPHAAAAAVRHVRRGVRALGPAPEPGAAGARPGRSQSIGGEGPASTGGGARRSTVSLGSLAGGGGGSGRSASPGAVHDALQCPICGVVAPSLFALNEHLDDTHFAGDAGLGGQQLAARAAPGGVQSRYASQDDLEEVKGAILGFFRGAGKAVRGLGGIAPGGGGSDPDHGGPEHGGPERGGQWHGGDADGADRGLVTRAHWQQARPGARCGVPACGAALGDGANCRCCGRLMCARHCARRVRLTAAAQLASSGSGSGSGSGVDCRACDECHARATAGRAPGGQTRSHTRAFALLRRRAVDAAALEGNRIERRLEKLALVHGAREPRAPGALHAAEQQVVAWDDDRSAASCPLCARAFGRLAQRRHHCRLCGRVVCARPACSALLTLALRAPAAPAEIRACADCQRIVDRRRARLARAAPQAPELTRLYAAIRAAMALVDEALPTFNALAVRLRAHSDAAAPDLPRAARIRKQLTAAFADMDRASKRIALLPAGSAASARLHDAVRRAVAQYLQLHMFPLTMLPRPPPRRPPRVQSAPNGSASGPASPPASLPSTTAESPGGSTIGAADADDRSSVRDDGPASLESPGATTAPKPSIASSLLSLVARPKRAADPPPPPSPADPALVQRIAAMSPNEKMASLEVLRDQRQRVLGFVTDAQRDRRLDDAATLRASLDELDAELSLIERTL</sequence>
<dbReference type="SMART" id="SM00355">
    <property type="entry name" value="ZnF_C2H2"/>
    <property type="match status" value="2"/>
</dbReference>
<feature type="compositionally biased region" description="Gly residues" evidence="5">
    <location>
        <begin position="41"/>
        <end position="52"/>
    </location>
</feature>